<dbReference type="InterPro" id="IPR013320">
    <property type="entry name" value="ConA-like_dom_sf"/>
</dbReference>
<accession>A0A9Q1J3W7</accession>
<feature type="domain" description="Galectin" evidence="4">
    <location>
        <begin position="910"/>
        <end position="1041"/>
    </location>
</feature>
<organism evidence="5 6">
    <name type="scientific">Synaphobranchus kaupii</name>
    <name type="common">Kaup's arrowtooth eel</name>
    <dbReference type="NCBI Taxonomy" id="118154"/>
    <lineage>
        <taxon>Eukaryota</taxon>
        <taxon>Metazoa</taxon>
        <taxon>Chordata</taxon>
        <taxon>Craniata</taxon>
        <taxon>Vertebrata</taxon>
        <taxon>Euteleostomi</taxon>
        <taxon>Actinopterygii</taxon>
        <taxon>Neopterygii</taxon>
        <taxon>Teleostei</taxon>
        <taxon>Anguilliformes</taxon>
        <taxon>Synaphobranchidae</taxon>
        <taxon>Synaphobranchus</taxon>
    </lineage>
</organism>
<dbReference type="PANTHER" id="PTHR11346:SF32">
    <property type="entry name" value="GALECTIN-4"/>
    <property type="match status" value="1"/>
</dbReference>
<dbReference type="PROSITE" id="PS51304">
    <property type="entry name" value="GALECTIN"/>
    <property type="match status" value="17"/>
</dbReference>
<dbReference type="GO" id="GO:0030246">
    <property type="term" value="F:carbohydrate binding"/>
    <property type="evidence" value="ECO:0007669"/>
    <property type="project" value="UniProtKB-KW"/>
</dbReference>
<dbReference type="Proteomes" id="UP001152622">
    <property type="component" value="Chromosome 3"/>
</dbReference>
<dbReference type="InterPro" id="IPR044156">
    <property type="entry name" value="Galectin-like"/>
</dbReference>
<dbReference type="EMBL" id="JAINUF010000003">
    <property type="protein sequence ID" value="KAJ8368700.1"/>
    <property type="molecule type" value="Genomic_DNA"/>
</dbReference>
<dbReference type="InterPro" id="IPR001079">
    <property type="entry name" value="Galectin_CRD"/>
</dbReference>
<evidence type="ECO:0000256" key="2">
    <source>
        <dbReference type="ARBA" id="ARBA00022737"/>
    </source>
</evidence>
<sequence length="2490" mass="280056">MPFSKGEDFELYIFITSKGYQVYVNGRQFYLFVHRMPVDQVNTLEVTGDVSVQTINIIRRGPRGVQGQPGLGKVVVSKIPHVGPVFGGLRTGMYLYFRGTIPEEIDRFSINLQYGQMKGCDIAMHFNPRFKPSAVVVFNTFRNDSWEKEERVDEMPFNKGKDFELLFIITAQGYQVIVNGRQFYLFKHRMAVEQKIPHVGPVYGGLRMGMVLFFRGTVPQNIKSFHINFQCGELDGCDKAMHFNPRFKPSAVVVFNTFRNGRWEKEEKVNEMPFEPGQSFELAFIVTSKGYQVKVNGHRFYMFNHRMPVEYVSALQVAGDISMETADITEGGGDEQDKEKEEKKVIPSIPDVGPIYGGLRPGMSLYFSGTIPQEIKRFSINLHCGEDKGCDNAFHFNPRFEPSEVVVFNTVRKGSWEKEERVDVMPFERGEEFEMVINVTLEGYQVIVNDSELYLFKHRIQMEDVTAIKIFGDVYIQTTNIIEGGQGAVQGGLGLGKMVVDPSEVVVFNTSQNGQWQKEEKVGVMPFRQGEEFELVFIITSVGYQVLVNGRRFYMFKHRIPVEQVSVISIGGDVSMKTINMIGGGIGGIQGYQGLRKMAVTRIPHVGPVYGGLRKGMYLYFRGTVPQVINRFLINLQYGQMNGSDIAMHFNPRFQTNEVVVFNTFRNGKWEKEETVDKMPFKKGEEFELVFIITAEGYQVIVNGRQFHLFKHRMPVQHVSAIKIAGDVTMQHVNMTGGGEVGVPGRSSGQMIVAPSIPHVGPVYGGLRSGMYLRFKGTVPQEIKRFNVNLQYGQLEGCDIAFHINPRFETQEVVVFNTFRNGSWETEERVDEMPFTKGEKFEMVVIVTPEAYQVYINGRQFHSFKHRMPVKYVSVVKIGGDISIQTVAVNEGGVPGLPDPRPRVVSTTPHVEPIDGGLRTGMYLYFKGTILQEIKSFAINLQYGEIKGCDNAFQFNPRFDPSEVVVFNSFRNGSWETEERVDKMPFVKGEDFEVVFIITSEGYQVNVNGRQFHFFKHRMVVDQVSAIKIVGDVSMKDINIIQGGPGSIQGLPGQGKIVISSIPHVVPTYGGLRTGMYLYFKGTVPQEIKSFAINLQYGEIEGCDKAFHFNPRFDPAEVVVFNSFRNGSWETEEKVEDMPFIKGEEFEMVFIITPEGYQVNINGRQFHFFKHRMPVVHGAITEEMIGFTINLQYGEMEGCNKAFHINARFEPSWIVAFNSFCDGEWGEEEIASDMPFEQGESFEMVFIITVEGYQVIVNGRRFYMFKHRMPVNQVSALKISGSILIETVNMLGAGDVEIQEKPEKEAEPERGDVEIQEEPEKEAEPEIIPDVEPISGGLKTGMAVCFRGTIPHEITSFAIDLQCGETKGCDTAFRFNPQFEPSEAVVFNSFKDGSWETEERVDDMPFTKGESFDLMFLVTSESYQVFVNSRRFYSFKHRIPVDQVSSVQITGEVSMQTTNYLQEEEVDIEEEPVVDDTEVIQTVSPLPGGLKIGMSMSFQGMIPNELTRGESFLLVFILTSEGYQVFVNGQQLYLFKYRMAVEQVSVLRIVGDVSIQTTEITEVVTVVVEEEEEVEETETVQSETPVPGSLKTGTTLSFQGTIPNETTRFSINLQCGETEGCDTAFHFSPQFETSDVVFNTFQNGSWETEERVDKMPFNKGEKLDLVYIITLEGYQVNVNGAEFYMYKHRIPVDKVRALQITGDISIQTTNIIEEMVQEYPRPTELGTIQYKTPIPGSLETETTLTFQGSIPDEITSFSINLQCGETDGCDTAFHFSPQFKTSDVVFNTFQNGSWGTEERVDKMPFSKGEKFEIVYIITSEGYQVNVNGTAFYMFKHRIPLEQVKALQIAGDVIIKIATIEEPVPEYPSPAKLGTVQSVTPVPDSLKMGMSMAFQGTIPDNITRFCINLQCGVTEGCDTALHFSLLFETSEVLFNTYRNGSWEEPEKVNEMPFHKGEKFVLVFIITSEGYQVTVNGIDFYLFKHRIALEKVSSLQIIGDISIVTVSVVEETVPEYPSPAELGPIQSVTPIPSNLTTEMTMSFEGSIPDDITRFSINLQCGETEGCDTAFHFSPQFKSSEVVFNTYRNGSWEEPEKVNEMPFHKGESFLLLFNITTEGYQVKVNGNELHMFKHRIPVDQVRALQIIGDVGVKAISIIQTTPSVTPLPGGLKMGTSVTFLGTVPNESTSFSIDLQCGTTDGCDTAFQFNPQFEPSQAVVFNSFQSGSWETEEKVTEMPFIKGENFELVFNVTPDGYQVDVNGEKFYLFKHRISVDRVRALQISGNVNMPTINIIEGGFYGGMPESAQWETVMVTSAPTMVPIPGGFKMGSSVNFKLSIPQEIPSFSIDLQCGETEGCNKALRFNPQFEPAGVVVFNSFSNGSWEQEESVTEMPFIKGESCDLVFDITTEGYQVKVNGSDLYMFKHRIPVEQVNTLLITGDISMEGINIIEVGEVGMQAPSCFGQMEVTGSLGGEQWTCGVGEQQEFSMQEGPI</sequence>
<dbReference type="SMART" id="SM00908">
    <property type="entry name" value="Gal-bind_lectin"/>
    <property type="match status" value="17"/>
</dbReference>
<feature type="domain" description="Galectin" evidence="4">
    <location>
        <begin position="1"/>
        <end position="58"/>
    </location>
</feature>
<feature type="domain" description="Galectin" evidence="4">
    <location>
        <begin position="2025"/>
        <end position="2155"/>
    </location>
</feature>
<feature type="domain" description="Galectin" evidence="4">
    <location>
        <begin position="351"/>
        <end position="482"/>
    </location>
</feature>
<feature type="domain" description="Galectin" evidence="4">
    <location>
        <begin position="1503"/>
        <end position="1561"/>
    </location>
</feature>
<dbReference type="Gene3D" id="2.60.120.200">
    <property type="match status" value="18"/>
</dbReference>
<feature type="domain" description="Galectin" evidence="4">
    <location>
        <begin position="605"/>
        <end position="736"/>
    </location>
</feature>
<name>A0A9Q1J3W7_SYNKA</name>
<protein>
    <recommendedName>
        <fullName evidence="4">Galectin domain-containing protein</fullName>
    </recommendedName>
</protein>
<feature type="compositionally biased region" description="Acidic residues" evidence="3">
    <location>
        <begin position="1314"/>
        <end position="1323"/>
    </location>
</feature>
<feature type="compositionally biased region" description="Basic and acidic residues" evidence="3">
    <location>
        <begin position="1298"/>
        <end position="1313"/>
    </location>
</feature>
<gene>
    <name evidence="5" type="ORF">SKAU_G00087280</name>
</gene>
<feature type="region of interest" description="Disordered" evidence="3">
    <location>
        <begin position="1576"/>
        <end position="1597"/>
    </location>
</feature>
<feature type="region of interest" description="Disordered" evidence="3">
    <location>
        <begin position="1298"/>
        <end position="1323"/>
    </location>
</feature>
<feature type="domain" description="Galectin" evidence="4">
    <location>
        <begin position="505"/>
        <end position="582"/>
    </location>
</feature>
<evidence type="ECO:0000256" key="1">
    <source>
        <dbReference type="ARBA" id="ARBA00022734"/>
    </source>
</evidence>
<dbReference type="SMART" id="SM00276">
    <property type="entry name" value="GLECT"/>
    <property type="match status" value="16"/>
</dbReference>
<dbReference type="PANTHER" id="PTHR11346">
    <property type="entry name" value="GALECTIN"/>
    <property type="match status" value="1"/>
</dbReference>
<feature type="domain" description="Galectin" evidence="4">
    <location>
        <begin position="759"/>
        <end position="890"/>
    </location>
</feature>
<keyword evidence="2" id="KW-0677">Repeat</keyword>
<feature type="domain" description="Galectin" evidence="4">
    <location>
        <begin position="1730"/>
        <end position="1865"/>
    </location>
</feature>
<feature type="domain" description="Galectin" evidence="4">
    <location>
        <begin position="81"/>
        <end position="194"/>
    </location>
</feature>
<feature type="domain" description="Galectin" evidence="4">
    <location>
        <begin position="2315"/>
        <end position="2446"/>
    </location>
</feature>
<feature type="domain" description="Galectin" evidence="4">
    <location>
        <begin position="1582"/>
        <end position="1712"/>
    </location>
</feature>
<evidence type="ECO:0000313" key="6">
    <source>
        <dbReference type="Proteomes" id="UP001152622"/>
    </source>
</evidence>
<comment type="caution">
    <text evidence="5">The sequence shown here is derived from an EMBL/GenBank/DDBJ whole genome shotgun (WGS) entry which is preliminary data.</text>
</comment>
<proteinExistence type="predicted"/>
<evidence type="ECO:0000259" key="4">
    <source>
        <dbReference type="PROSITE" id="PS51304"/>
    </source>
</evidence>
<feature type="domain" description="Galectin" evidence="4">
    <location>
        <begin position="1877"/>
        <end position="2007"/>
    </location>
</feature>
<feature type="domain" description="Galectin" evidence="4">
    <location>
        <begin position="1330"/>
        <end position="1469"/>
    </location>
</feature>
<feature type="domain" description="Galectin" evidence="4">
    <location>
        <begin position="198"/>
        <end position="329"/>
    </location>
</feature>
<reference evidence="5" key="1">
    <citation type="journal article" date="2023" name="Science">
        <title>Genome structures resolve the early diversification of teleost fishes.</title>
        <authorList>
            <person name="Parey E."/>
            <person name="Louis A."/>
            <person name="Montfort J."/>
            <person name="Bouchez O."/>
            <person name="Roques C."/>
            <person name="Iampietro C."/>
            <person name="Lluch J."/>
            <person name="Castinel A."/>
            <person name="Donnadieu C."/>
            <person name="Desvignes T."/>
            <person name="Floi Bucao C."/>
            <person name="Jouanno E."/>
            <person name="Wen M."/>
            <person name="Mejri S."/>
            <person name="Dirks R."/>
            <person name="Jansen H."/>
            <person name="Henkel C."/>
            <person name="Chen W.J."/>
            <person name="Zahm M."/>
            <person name="Cabau C."/>
            <person name="Klopp C."/>
            <person name="Thompson A.W."/>
            <person name="Robinson-Rechavi M."/>
            <person name="Braasch I."/>
            <person name="Lecointre G."/>
            <person name="Bobe J."/>
            <person name="Postlethwait J.H."/>
            <person name="Berthelot C."/>
            <person name="Roest Crollius H."/>
            <person name="Guiguen Y."/>
        </authorList>
    </citation>
    <scope>NUCLEOTIDE SEQUENCE</scope>
    <source>
        <strain evidence="5">WJC10195</strain>
    </source>
</reference>
<feature type="domain" description="Galectin" evidence="4">
    <location>
        <begin position="1064"/>
        <end position="1291"/>
    </location>
</feature>
<dbReference type="CDD" id="cd00070">
    <property type="entry name" value="GLECT"/>
    <property type="match status" value="15"/>
</dbReference>
<evidence type="ECO:0000256" key="3">
    <source>
        <dbReference type="SAM" id="MobiDB-lite"/>
    </source>
</evidence>
<dbReference type="OrthoDB" id="6251307at2759"/>
<dbReference type="Pfam" id="PF00337">
    <property type="entry name" value="Gal-bind_lectin"/>
    <property type="match status" value="18"/>
</dbReference>
<keyword evidence="6" id="KW-1185">Reference proteome</keyword>
<dbReference type="FunFam" id="2.60.120.200:FF:000124">
    <property type="entry name" value="Galectin-4"/>
    <property type="match status" value="9"/>
</dbReference>
<dbReference type="SUPFAM" id="SSF49899">
    <property type="entry name" value="Concanavalin A-like lectins/glucanases"/>
    <property type="match status" value="18"/>
</dbReference>
<feature type="domain" description="Galectin" evidence="4">
    <location>
        <begin position="2160"/>
        <end position="2291"/>
    </location>
</feature>
<evidence type="ECO:0000313" key="5">
    <source>
        <dbReference type="EMBL" id="KAJ8368700.1"/>
    </source>
</evidence>
<keyword evidence="1" id="KW-0430">Lectin</keyword>